<dbReference type="Gene3D" id="3.30.420.10">
    <property type="entry name" value="Ribonuclease H-like superfamily/Ribonuclease H"/>
    <property type="match status" value="1"/>
</dbReference>
<dbReference type="InterPro" id="IPR050900">
    <property type="entry name" value="Transposase_IS3/IS150/IS904"/>
</dbReference>
<sequence length="219" mass="24473">MADLLGRDFTATAPDQRWCGDITYLRVGDRFLYLATVIDIATRRLIGWSLNTHMRTDLVINALDAAVAARGGRVHGVIFHSDRGAQYGSAGFADACHRHGVRRSRGRIGSSFDNALAEAFFATLKRELAVDHRRWNSEADARRDIFRWIAFYNHRRRHSALGYRSPAEYERTLDPTTLLPIAAQPGVHTPGGSPALPSTQRERRHAARPTSRTACQPTP</sequence>
<proteinExistence type="predicted"/>
<dbReference type="InterPro" id="IPR048020">
    <property type="entry name" value="Transpos_IS3"/>
</dbReference>
<feature type="compositionally biased region" description="Polar residues" evidence="1">
    <location>
        <begin position="210"/>
        <end position="219"/>
    </location>
</feature>
<dbReference type="SUPFAM" id="SSF53098">
    <property type="entry name" value="Ribonuclease H-like"/>
    <property type="match status" value="1"/>
</dbReference>
<dbReference type="PANTHER" id="PTHR46889:SF4">
    <property type="entry name" value="TRANSPOSASE INSO FOR INSERTION SEQUENCE ELEMENT IS911B-RELATED"/>
    <property type="match status" value="1"/>
</dbReference>
<dbReference type="Pfam" id="PF00665">
    <property type="entry name" value="rve"/>
    <property type="match status" value="1"/>
</dbReference>
<dbReference type="NCBIfam" id="NF033516">
    <property type="entry name" value="transpos_IS3"/>
    <property type="match status" value="1"/>
</dbReference>
<name>A0A561WXI0_9ACTN</name>
<dbReference type="AlphaFoldDB" id="A0A561WXI0"/>
<evidence type="ECO:0000313" key="4">
    <source>
        <dbReference type="Proteomes" id="UP000319927"/>
    </source>
</evidence>
<dbReference type="InterPro" id="IPR012337">
    <property type="entry name" value="RNaseH-like_sf"/>
</dbReference>
<dbReference type="PROSITE" id="PS50994">
    <property type="entry name" value="INTEGRASE"/>
    <property type="match status" value="1"/>
</dbReference>
<dbReference type="InterPro" id="IPR036397">
    <property type="entry name" value="RNaseH_sf"/>
</dbReference>
<protein>
    <submittedName>
        <fullName evidence="3">Integrase-like protein</fullName>
    </submittedName>
</protein>
<feature type="region of interest" description="Disordered" evidence="1">
    <location>
        <begin position="182"/>
        <end position="219"/>
    </location>
</feature>
<dbReference type="GO" id="GO:0003676">
    <property type="term" value="F:nucleic acid binding"/>
    <property type="evidence" value="ECO:0007669"/>
    <property type="project" value="InterPro"/>
</dbReference>
<keyword evidence="4" id="KW-1185">Reference proteome</keyword>
<evidence type="ECO:0000256" key="1">
    <source>
        <dbReference type="SAM" id="MobiDB-lite"/>
    </source>
</evidence>
<evidence type="ECO:0000259" key="2">
    <source>
        <dbReference type="PROSITE" id="PS50994"/>
    </source>
</evidence>
<dbReference type="Pfam" id="PF13333">
    <property type="entry name" value="rve_2"/>
    <property type="match status" value="1"/>
</dbReference>
<comment type="caution">
    <text evidence="3">The sequence shown here is derived from an EMBL/GenBank/DDBJ whole genome shotgun (WGS) entry which is preliminary data.</text>
</comment>
<reference evidence="3 4" key="1">
    <citation type="submission" date="2019-06" db="EMBL/GenBank/DDBJ databases">
        <title>Sequencing the genomes of 1000 actinobacteria strains.</title>
        <authorList>
            <person name="Klenk H.-P."/>
        </authorList>
    </citation>
    <scope>NUCLEOTIDE SEQUENCE [LARGE SCALE GENOMIC DNA]</scope>
    <source>
        <strain evidence="3 4">DSM 102131</strain>
    </source>
</reference>
<evidence type="ECO:0000313" key="3">
    <source>
        <dbReference type="EMBL" id="TWG28568.1"/>
    </source>
</evidence>
<dbReference type="EMBL" id="VIXA01000001">
    <property type="protein sequence ID" value="TWG28568.1"/>
    <property type="molecule type" value="Genomic_DNA"/>
</dbReference>
<feature type="domain" description="Integrase catalytic" evidence="2">
    <location>
        <begin position="10"/>
        <end position="174"/>
    </location>
</feature>
<accession>A0A561WXI0</accession>
<dbReference type="Proteomes" id="UP000319927">
    <property type="component" value="Unassembled WGS sequence"/>
</dbReference>
<dbReference type="PANTHER" id="PTHR46889">
    <property type="entry name" value="TRANSPOSASE INSF FOR INSERTION SEQUENCE IS3B-RELATED"/>
    <property type="match status" value="1"/>
</dbReference>
<dbReference type="GO" id="GO:0015074">
    <property type="term" value="P:DNA integration"/>
    <property type="evidence" value="ECO:0007669"/>
    <property type="project" value="InterPro"/>
</dbReference>
<dbReference type="InterPro" id="IPR001584">
    <property type="entry name" value="Integrase_cat-core"/>
</dbReference>
<gene>
    <name evidence="3" type="ORF">FHX75_111720</name>
</gene>
<organism evidence="3 4">
    <name type="scientific">Micromonospora palomenae</name>
    <dbReference type="NCBI Taxonomy" id="1461247"/>
    <lineage>
        <taxon>Bacteria</taxon>
        <taxon>Bacillati</taxon>
        <taxon>Actinomycetota</taxon>
        <taxon>Actinomycetes</taxon>
        <taxon>Micromonosporales</taxon>
        <taxon>Micromonosporaceae</taxon>
        <taxon>Micromonospora</taxon>
    </lineage>
</organism>